<sequence>TAFSTWPLSTLRDHLLDRGTVATISRETLRRILHAGGVSRQATTTRKTSTDPDLLTKMHRILDLYDHPPGFG</sequence>
<evidence type="ECO:0000313" key="1">
    <source>
        <dbReference type="EMBL" id="QTR01720.1"/>
    </source>
</evidence>
<dbReference type="AlphaFoldDB" id="A0A8T8HU34"/>
<feature type="non-terminal residue" evidence="1">
    <location>
        <position position="1"/>
    </location>
</feature>
<feature type="non-terminal residue" evidence="1">
    <location>
        <position position="72"/>
    </location>
</feature>
<reference evidence="1" key="1">
    <citation type="submission" date="2021-04" db="EMBL/GenBank/DDBJ databases">
        <title>Saccharothrix algeriensis WGS.</title>
        <authorList>
            <person name="Stuskova K."/>
            <person name="Hakalova E."/>
            <person name="Tebbal A.B."/>
            <person name="Eichmeier A."/>
        </authorList>
    </citation>
    <scope>NUCLEOTIDE SEQUENCE</scope>
    <source>
        <strain evidence="1">NRRL B-24137</strain>
    </source>
</reference>
<proteinExistence type="predicted"/>
<evidence type="ECO:0000313" key="2">
    <source>
        <dbReference type="Proteomes" id="UP000671828"/>
    </source>
</evidence>
<dbReference type="Proteomes" id="UP000671828">
    <property type="component" value="Chromosome"/>
</dbReference>
<gene>
    <name evidence="1" type="ORF">J7S33_20720</name>
</gene>
<dbReference type="EMBL" id="CP072788">
    <property type="protein sequence ID" value="QTR01720.1"/>
    <property type="molecule type" value="Genomic_DNA"/>
</dbReference>
<protein>
    <submittedName>
        <fullName evidence="1">IS630 family transposase</fullName>
    </submittedName>
</protein>
<name>A0A8T8HU34_9PSEU</name>
<organism evidence="1 2">
    <name type="scientific">Saccharothrix algeriensis</name>
    <dbReference type="NCBI Taxonomy" id="173560"/>
    <lineage>
        <taxon>Bacteria</taxon>
        <taxon>Bacillati</taxon>
        <taxon>Actinomycetota</taxon>
        <taxon>Actinomycetes</taxon>
        <taxon>Pseudonocardiales</taxon>
        <taxon>Pseudonocardiaceae</taxon>
        <taxon>Saccharothrix</taxon>
    </lineage>
</organism>
<accession>A0A8T8HU34</accession>